<sequence length="71" mass="8051">MAKALEQTIKHCRKCDRKTTHQRTYNKTGLVMFLVHLVLTVATVGVWLLLLIVWKLLNAKIGGWICADCGK</sequence>
<dbReference type="EMBL" id="BAABJZ010000016">
    <property type="protein sequence ID" value="GAA4879740.1"/>
    <property type="molecule type" value="Genomic_DNA"/>
</dbReference>
<organism evidence="2 3">
    <name type="scientific">Ferrimonas pelagia</name>
    <dbReference type="NCBI Taxonomy" id="1177826"/>
    <lineage>
        <taxon>Bacteria</taxon>
        <taxon>Pseudomonadati</taxon>
        <taxon>Pseudomonadota</taxon>
        <taxon>Gammaproteobacteria</taxon>
        <taxon>Alteromonadales</taxon>
        <taxon>Ferrimonadaceae</taxon>
        <taxon>Ferrimonas</taxon>
    </lineage>
</organism>
<accession>A0ABP9ENE8</accession>
<keyword evidence="1" id="KW-1133">Transmembrane helix</keyword>
<evidence type="ECO:0000256" key="1">
    <source>
        <dbReference type="SAM" id="Phobius"/>
    </source>
</evidence>
<comment type="caution">
    <text evidence="2">The sequence shown here is derived from an EMBL/GenBank/DDBJ whole genome shotgun (WGS) entry which is preliminary data.</text>
</comment>
<proteinExistence type="predicted"/>
<keyword evidence="3" id="KW-1185">Reference proteome</keyword>
<evidence type="ECO:0000313" key="2">
    <source>
        <dbReference type="EMBL" id="GAA4879740.1"/>
    </source>
</evidence>
<dbReference type="RefSeq" id="WP_345334455.1">
    <property type="nucleotide sequence ID" value="NZ_BAABJZ010000016.1"/>
</dbReference>
<feature type="transmembrane region" description="Helical" evidence="1">
    <location>
        <begin position="30"/>
        <end position="54"/>
    </location>
</feature>
<gene>
    <name evidence="2" type="ORF">GCM10023333_12300</name>
</gene>
<keyword evidence="1" id="KW-0472">Membrane</keyword>
<evidence type="ECO:0008006" key="4">
    <source>
        <dbReference type="Google" id="ProtNLM"/>
    </source>
</evidence>
<dbReference type="Proteomes" id="UP001499988">
    <property type="component" value="Unassembled WGS sequence"/>
</dbReference>
<name>A0ABP9ENE8_9GAMM</name>
<reference evidence="3" key="1">
    <citation type="journal article" date="2019" name="Int. J. Syst. Evol. Microbiol.">
        <title>The Global Catalogue of Microorganisms (GCM) 10K type strain sequencing project: providing services to taxonomists for standard genome sequencing and annotation.</title>
        <authorList>
            <consortium name="The Broad Institute Genomics Platform"/>
            <consortium name="The Broad Institute Genome Sequencing Center for Infectious Disease"/>
            <person name="Wu L."/>
            <person name="Ma J."/>
        </authorList>
    </citation>
    <scope>NUCLEOTIDE SEQUENCE [LARGE SCALE GENOMIC DNA]</scope>
    <source>
        <strain evidence="3">JCM 18401</strain>
    </source>
</reference>
<protein>
    <recommendedName>
        <fullName evidence="4">LITAF domain-containing protein</fullName>
    </recommendedName>
</protein>
<keyword evidence="1" id="KW-0812">Transmembrane</keyword>
<evidence type="ECO:0000313" key="3">
    <source>
        <dbReference type="Proteomes" id="UP001499988"/>
    </source>
</evidence>